<accession>A0A080Z671</accession>
<dbReference type="Proteomes" id="UP000028582">
    <property type="component" value="Unassembled WGS sequence"/>
</dbReference>
<dbReference type="EMBL" id="ANJA01003662">
    <property type="protein sequence ID" value="ETO62132.1"/>
    <property type="molecule type" value="Genomic_DNA"/>
</dbReference>
<evidence type="ECO:0000256" key="1">
    <source>
        <dbReference type="SAM" id="MobiDB-lite"/>
    </source>
</evidence>
<feature type="compositionally biased region" description="Basic residues" evidence="1">
    <location>
        <begin position="40"/>
        <end position="53"/>
    </location>
</feature>
<gene>
    <name evidence="2" type="ORF">F444_19931</name>
</gene>
<protein>
    <submittedName>
        <fullName evidence="2">Uncharacterized protein</fullName>
    </submittedName>
</protein>
<organism evidence="2 3">
    <name type="scientific">Phytophthora nicotianae P1976</name>
    <dbReference type="NCBI Taxonomy" id="1317066"/>
    <lineage>
        <taxon>Eukaryota</taxon>
        <taxon>Sar</taxon>
        <taxon>Stramenopiles</taxon>
        <taxon>Oomycota</taxon>
        <taxon>Peronosporomycetes</taxon>
        <taxon>Peronosporales</taxon>
        <taxon>Peronosporaceae</taxon>
        <taxon>Phytophthora</taxon>
    </lineage>
</organism>
<proteinExistence type="predicted"/>
<sequence>MRDMRKKLAPVSEYMEGRKFGGVGRKKYLEYKAIREEKRARHNQRKMHDRRHINSSTLRRERIGCKPNVLSLAEGRGGAFMLAHLKDVRNVHPPQEWGEHCPDVLKGLISGITPDWRARGV</sequence>
<comment type="caution">
    <text evidence="2">The sequence shown here is derived from an EMBL/GenBank/DDBJ whole genome shotgun (WGS) entry which is preliminary data.</text>
</comment>
<dbReference type="AlphaFoldDB" id="A0A080Z671"/>
<evidence type="ECO:0000313" key="3">
    <source>
        <dbReference type="Proteomes" id="UP000028582"/>
    </source>
</evidence>
<name>A0A080Z671_PHYNI</name>
<reference evidence="2 3" key="1">
    <citation type="submission" date="2013-11" db="EMBL/GenBank/DDBJ databases">
        <title>The Genome Sequence of Phytophthora parasitica P1976.</title>
        <authorList>
            <consortium name="The Broad Institute Genomics Platform"/>
            <person name="Russ C."/>
            <person name="Tyler B."/>
            <person name="Panabieres F."/>
            <person name="Shan W."/>
            <person name="Tripathy S."/>
            <person name="Grunwald N."/>
            <person name="Machado M."/>
            <person name="Johnson C.S."/>
            <person name="Walker B."/>
            <person name="Young S."/>
            <person name="Zeng Q."/>
            <person name="Gargeya S."/>
            <person name="Fitzgerald M."/>
            <person name="Haas B."/>
            <person name="Abouelleil A."/>
            <person name="Allen A.W."/>
            <person name="Alvarado L."/>
            <person name="Arachchi H.M."/>
            <person name="Berlin A.M."/>
            <person name="Chapman S.B."/>
            <person name="Gainer-Dewar J."/>
            <person name="Goldberg J."/>
            <person name="Griggs A."/>
            <person name="Gujja S."/>
            <person name="Hansen M."/>
            <person name="Howarth C."/>
            <person name="Imamovic A."/>
            <person name="Ireland A."/>
            <person name="Larimer J."/>
            <person name="McCowan C."/>
            <person name="Murphy C."/>
            <person name="Pearson M."/>
            <person name="Poon T.W."/>
            <person name="Priest M."/>
            <person name="Roberts A."/>
            <person name="Saif S."/>
            <person name="Shea T."/>
            <person name="Sisk P."/>
            <person name="Sykes S."/>
            <person name="Wortman J."/>
            <person name="Nusbaum C."/>
            <person name="Birren B."/>
        </authorList>
    </citation>
    <scope>NUCLEOTIDE SEQUENCE [LARGE SCALE GENOMIC DNA]</scope>
    <source>
        <strain evidence="2 3">P1976</strain>
    </source>
</reference>
<evidence type="ECO:0000313" key="2">
    <source>
        <dbReference type="EMBL" id="ETO62132.1"/>
    </source>
</evidence>
<feature type="region of interest" description="Disordered" evidence="1">
    <location>
        <begin position="39"/>
        <end position="60"/>
    </location>
</feature>